<dbReference type="SUPFAM" id="SSF46689">
    <property type="entry name" value="Homeodomain-like"/>
    <property type="match status" value="2"/>
</dbReference>
<dbReference type="PANTHER" id="PTHR46796:SF13">
    <property type="entry name" value="HTH-TYPE TRANSCRIPTIONAL ACTIVATOR RHAS"/>
    <property type="match status" value="1"/>
</dbReference>
<feature type="domain" description="HTH araC/xylS-type" evidence="7">
    <location>
        <begin position="253"/>
        <end position="351"/>
    </location>
</feature>
<dbReference type="PANTHER" id="PTHR46796">
    <property type="entry name" value="HTH-TYPE TRANSCRIPTIONAL ACTIVATOR RHAS-RELATED"/>
    <property type="match status" value="1"/>
</dbReference>
<evidence type="ECO:0000313" key="8">
    <source>
        <dbReference type="EMBL" id="RKN82100.1"/>
    </source>
</evidence>
<dbReference type="Proteomes" id="UP000282311">
    <property type="component" value="Unassembled WGS sequence"/>
</dbReference>
<keyword evidence="1" id="KW-0963">Cytoplasm</keyword>
<keyword evidence="4" id="KW-0010">Activator</keyword>
<keyword evidence="9" id="KW-1185">Reference proteome</keyword>
<sequence>MICSSRLSSLLASARHNCVSSRVNWLRRTRYPFCLNSSNCAYDKMLLILQDSFTFLFGIFFLIRIVYLYNYKEHAPDCCFAYTFLQDKEGSPLLSARTIAVETKLIAHAYSRDRESFRLPEETYEGWAIIASEKGTFEYAVGDETGEAKAGEAVLCPPGIPFHRRTLGLLDFHYVQFHLSTISPDGPIEFPYLGKIVFRDTSRLLSTLAALRDAREHVSQQYLEHLVTDLLYQYIGERAASRRERKPRDSAIQEAVRYVNEHAYEDISMQLVASRVGLSQSQFTRKFQKELGISPVKYWTGVRLRKVRQLLAETDEPLEAIAELCGYQNAFYLSRVFSREMDISPSEYRRSHRV</sequence>
<dbReference type="Pfam" id="PF12833">
    <property type="entry name" value="HTH_18"/>
    <property type="match status" value="1"/>
</dbReference>
<dbReference type="SMART" id="SM00342">
    <property type="entry name" value="HTH_ARAC"/>
    <property type="match status" value="1"/>
</dbReference>
<dbReference type="AlphaFoldDB" id="A0A3B0CA30"/>
<dbReference type="InterPro" id="IPR009057">
    <property type="entry name" value="Homeodomain-like_sf"/>
</dbReference>
<organism evidence="8 9">
    <name type="scientific">Paenibacillus ginsengarvi</name>
    <dbReference type="NCBI Taxonomy" id="400777"/>
    <lineage>
        <taxon>Bacteria</taxon>
        <taxon>Bacillati</taxon>
        <taxon>Bacillota</taxon>
        <taxon>Bacilli</taxon>
        <taxon>Bacillales</taxon>
        <taxon>Paenibacillaceae</taxon>
        <taxon>Paenibacillus</taxon>
    </lineage>
</organism>
<dbReference type="PROSITE" id="PS00041">
    <property type="entry name" value="HTH_ARAC_FAMILY_1"/>
    <property type="match status" value="1"/>
</dbReference>
<dbReference type="GO" id="GO:0043565">
    <property type="term" value="F:sequence-specific DNA binding"/>
    <property type="evidence" value="ECO:0007669"/>
    <property type="project" value="InterPro"/>
</dbReference>
<evidence type="ECO:0000256" key="1">
    <source>
        <dbReference type="ARBA" id="ARBA00022490"/>
    </source>
</evidence>
<comment type="caution">
    <text evidence="8">The sequence shown here is derived from an EMBL/GenBank/DDBJ whole genome shotgun (WGS) entry which is preliminary data.</text>
</comment>
<dbReference type="PROSITE" id="PS01124">
    <property type="entry name" value="HTH_ARAC_FAMILY_2"/>
    <property type="match status" value="1"/>
</dbReference>
<dbReference type="GO" id="GO:0003700">
    <property type="term" value="F:DNA-binding transcription factor activity"/>
    <property type="evidence" value="ECO:0007669"/>
    <property type="project" value="InterPro"/>
</dbReference>
<dbReference type="InterPro" id="IPR050204">
    <property type="entry name" value="AraC_XylS_family_regulators"/>
</dbReference>
<dbReference type="SUPFAM" id="SSF51215">
    <property type="entry name" value="Regulatory protein AraC"/>
    <property type="match status" value="1"/>
</dbReference>
<name>A0A3B0CA30_9BACL</name>
<dbReference type="EMBL" id="RBAH01000012">
    <property type="protein sequence ID" value="RKN82100.1"/>
    <property type="molecule type" value="Genomic_DNA"/>
</dbReference>
<evidence type="ECO:0000259" key="7">
    <source>
        <dbReference type="PROSITE" id="PS01124"/>
    </source>
</evidence>
<keyword evidence="6" id="KW-0472">Membrane</keyword>
<evidence type="ECO:0000256" key="2">
    <source>
        <dbReference type="ARBA" id="ARBA00023015"/>
    </source>
</evidence>
<evidence type="ECO:0000256" key="5">
    <source>
        <dbReference type="ARBA" id="ARBA00023163"/>
    </source>
</evidence>
<evidence type="ECO:0000256" key="4">
    <source>
        <dbReference type="ARBA" id="ARBA00023159"/>
    </source>
</evidence>
<dbReference type="Gene3D" id="1.10.10.60">
    <property type="entry name" value="Homeodomain-like"/>
    <property type="match status" value="2"/>
</dbReference>
<protein>
    <submittedName>
        <fullName evidence="8">AraC family transcriptional regulator</fullName>
    </submittedName>
</protein>
<dbReference type="InterPro" id="IPR018062">
    <property type="entry name" value="HTH_AraC-typ_CS"/>
</dbReference>
<dbReference type="InterPro" id="IPR037923">
    <property type="entry name" value="HTH-like"/>
</dbReference>
<evidence type="ECO:0000256" key="3">
    <source>
        <dbReference type="ARBA" id="ARBA00023125"/>
    </source>
</evidence>
<keyword evidence="2" id="KW-0805">Transcription regulation</keyword>
<evidence type="ECO:0000256" key="6">
    <source>
        <dbReference type="SAM" id="Phobius"/>
    </source>
</evidence>
<dbReference type="InterPro" id="IPR018060">
    <property type="entry name" value="HTH_AraC"/>
</dbReference>
<proteinExistence type="predicted"/>
<evidence type="ECO:0000313" key="9">
    <source>
        <dbReference type="Proteomes" id="UP000282311"/>
    </source>
</evidence>
<reference evidence="8 9" key="1">
    <citation type="journal article" date="2007" name="Int. J. Syst. Evol. Microbiol.">
        <title>Paenibacillus ginsengarvi sp. nov., isolated from soil from ginseng cultivation.</title>
        <authorList>
            <person name="Yoon M.H."/>
            <person name="Ten L.N."/>
            <person name="Im W.T."/>
        </authorList>
    </citation>
    <scope>NUCLEOTIDE SEQUENCE [LARGE SCALE GENOMIC DNA]</scope>
    <source>
        <strain evidence="8 9">KCTC 13059</strain>
    </source>
</reference>
<keyword evidence="6" id="KW-0812">Transmembrane</keyword>
<feature type="transmembrane region" description="Helical" evidence="6">
    <location>
        <begin position="53"/>
        <end position="71"/>
    </location>
</feature>
<gene>
    <name evidence="8" type="ORF">D7M11_17215</name>
</gene>
<keyword evidence="6" id="KW-1133">Transmembrane helix</keyword>
<keyword evidence="5" id="KW-0804">Transcription</keyword>
<keyword evidence="3" id="KW-0238">DNA-binding</keyword>
<accession>A0A3B0CA30</accession>